<evidence type="ECO:0000256" key="1">
    <source>
        <dbReference type="SAM" id="SignalP"/>
    </source>
</evidence>
<dbReference type="PROSITE" id="PS50940">
    <property type="entry name" value="CHIT_BIND_II"/>
    <property type="match status" value="3"/>
</dbReference>
<accession>A0A5N5SQR8</accession>
<evidence type="ECO:0000259" key="2">
    <source>
        <dbReference type="PROSITE" id="PS50940"/>
    </source>
</evidence>
<dbReference type="Pfam" id="PF01607">
    <property type="entry name" value="CBM_14"/>
    <property type="match status" value="2"/>
</dbReference>
<feature type="domain" description="Chitin-binding type-2" evidence="2">
    <location>
        <begin position="163"/>
        <end position="221"/>
    </location>
</feature>
<comment type="caution">
    <text evidence="3">The sequence shown here is derived from an EMBL/GenBank/DDBJ whole genome shotgun (WGS) entry which is preliminary data.</text>
</comment>
<dbReference type="InterPro" id="IPR036508">
    <property type="entry name" value="Chitin-bd_dom_sf"/>
</dbReference>
<protein>
    <recommendedName>
        <fullName evidence="2">Chitin-binding type-2 domain-containing protein</fullName>
    </recommendedName>
</protein>
<dbReference type="GO" id="GO:0005576">
    <property type="term" value="C:extracellular region"/>
    <property type="evidence" value="ECO:0007669"/>
    <property type="project" value="InterPro"/>
</dbReference>
<sequence>MFHSKSLYSLLVLCIFVCLTSCDFEDLCDVSNDCEGKEAGTGIQDPSNCHKFYQCVLNAKGEVRVSDTSIYCPYQGRFNEETQQCEDELTTCVYKCSNLLCPKTCEGLPDGTRIAAPYDCSKYRICNNGTALPDYVDCPDYYYYYFNGTDCGIDVLACCNICMPYCQIANTQVEDPANCNRYYLCEKDDYIPGSSEHFDCPEDTHFDRTLGECVEGYECDTVCIYGID</sequence>
<dbReference type="EMBL" id="SEYY01021338">
    <property type="protein sequence ID" value="KAB7496471.1"/>
    <property type="molecule type" value="Genomic_DNA"/>
</dbReference>
<name>A0A5N5SQR8_9CRUS</name>
<proteinExistence type="predicted"/>
<dbReference type="GO" id="GO:0008061">
    <property type="term" value="F:chitin binding"/>
    <property type="evidence" value="ECO:0007669"/>
    <property type="project" value="InterPro"/>
</dbReference>
<feature type="domain" description="Chitin-binding type-2" evidence="2">
    <location>
        <begin position="31"/>
        <end position="94"/>
    </location>
</feature>
<evidence type="ECO:0000313" key="3">
    <source>
        <dbReference type="EMBL" id="KAB7496471.1"/>
    </source>
</evidence>
<dbReference type="SUPFAM" id="SSF57625">
    <property type="entry name" value="Invertebrate chitin-binding proteins"/>
    <property type="match status" value="2"/>
</dbReference>
<keyword evidence="1" id="KW-0732">Signal</keyword>
<feature type="chain" id="PRO_5024318712" description="Chitin-binding type-2 domain-containing protein" evidence="1">
    <location>
        <begin position="23"/>
        <end position="228"/>
    </location>
</feature>
<keyword evidence="4" id="KW-1185">Reference proteome</keyword>
<evidence type="ECO:0000313" key="4">
    <source>
        <dbReference type="Proteomes" id="UP000326759"/>
    </source>
</evidence>
<dbReference type="Proteomes" id="UP000326759">
    <property type="component" value="Unassembled WGS sequence"/>
</dbReference>
<dbReference type="OrthoDB" id="6358202at2759"/>
<dbReference type="InterPro" id="IPR002557">
    <property type="entry name" value="Chitin-bd_dom"/>
</dbReference>
<feature type="signal peptide" evidence="1">
    <location>
        <begin position="1"/>
        <end position="22"/>
    </location>
</feature>
<gene>
    <name evidence="3" type="ORF">Anas_06634</name>
</gene>
<organism evidence="3 4">
    <name type="scientific">Armadillidium nasatum</name>
    <dbReference type="NCBI Taxonomy" id="96803"/>
    <lineage>
        <taxon>Eukaryota</taxon>
        <taxon>Metazoa</taxon>
        <taxon>Ecdysozoa</taxon>
        <taxon>Arthropoda</taxon>
        <taxon>Crustacea</taxon>
        <taxon>Multicrustacea</taxon>
        <taxon>Malacostraca</taxon>
        <taxon>Eumalacostraca</taxon>
        <taxon>Peracarida</taxon>
        <taxon>Isopoda</taxon>
        <taxon>Oniscidea</taxon>
        <taxon>Crinocheta</taxon>
        <taxon>Armadillidiidae</taxon>
        <taxon>Armadillidium</taxon>
    </lineage>
</organism>
<dbReference type="Gene3D" id="2.170.140.10">
    <property type="entry name" value="Chitin binding domain"/>
    <property type="match status" value="1"/>
</dbReference>
<dbReference type="AlphaFoldDB" id="A0A5N5SQR8"/>
<feature type="domain" description="Chitin-binding type-2" evidence="2">
    <location>
        <begin position="102"/>
        <end position="151"/>
    </location>
</feature>
<dbReference type="SMART" id="SM00494">
    <property type="entry name" value="ChtBD2"/>
    <property type="match status" value="3"/>
</dbReference>
<reference evidence="3 4" key="1">
    <citation type="journal article" date="2019" name="PLoS Biol.">
        <title>Sex chromosomes control vertical transmission of feminizing Wolbachia symbionts in an isopod.</title>
        <authorList>
            <person name="Becking T."/>
            <person name="Chebbi M.A."/>
            <person name="Giraud I."/>
            <person name="Moumen B."/>
            <person name="Laverre T."/>
            <person name="Caubet Y."/>
            <person name="Peccoud J."/>
            <person name="Gilbert C."/>
            <person name="Cordaux R."/>
        </authorList>
    </citation>
    <scope>NUCLEOTIDE SEQUENCE [LARGE SCALE GENOMIC DNA]</scope>
    <source>
        <strain evidence="3">ANa2</strain>
        <tissue evidence="3">Whole body excluding digestive tract and cuticle</tissue>
    </source>
</reference>